<gene>
    <name evidence="3" type="ORF">SAMN04488242_1489</name>
</gene>
<organism evidence="3 4">
    <name type="scientific">Tessaracoccus oleiagri</name>
    <dbReference type="NCBI Taxonomy" id="686624"/>
    <lineage>
        <taxon>Bacteria</taxon>
        <taxon>Bacillati</taxon>
        <taxon>Actinomycetota</taxon>
        <taxon>Actinomycetes</taxon>
        <taxon>Propionibacteriales</taxon>
        <taxon>Propionibacteriaceae</taxon>
        <taxon>Tessaracoccus</taxon>
    </lineage>
</organism>
<dbReference type="Proteomes" id="UP000199475">
    <property type="component" value="Unassembled WGS sequence"/>
</dbReference>
<dbReference type="Gene3D" id="3.90.920.10">
    <property type="entry name" value="DNA primase, PRIM domain"/>
    <property type="match status" value="1"/>
</dbReference>
<dbReference type="OrthoDB" id="4296267at2"/>
<evidence type="ECO:0000259" key="2">
    <source>
        <dbReference type="Pfam" id="PF21686"/>
    </source>
</evidence>
<dbReference type="InterPro" id="IPR014145">
    <property type="entry name" value="LigD_pol_dom"/>
</dbReference>
<dbReference type="EMBL" id="FNGP01000002">
    <property type="protein sequence ID" value="SDL41441.1"/>
    <property type="molecule type" value="Genomic_DNA"/>
</dbReference>
<keyword evidence="4" id="KW-1185">Reference proteome</keyword>
<dbReference type="STRING" id="686624.SAMN04488242_1489"/>
<dbReference type="AlphaFoldDB" id="A0A1G9JVB0"/>
<reference evidence="3 4" key="1">
    <citation type="submission" date="2016-10" db="EMBL/GenBank/DDBJ databases">
        <authorList>
            <person name="de Groot N.N."/>
        </authorList>
    </citation>
    <scope>NUCLEOTIDE SEQUENCE [LARGE SCALE GENOMIC DNA]</scope>
    <source>
        <strain evidence="3 4">CGMCC 1.9159</strain>
    </source>
</reference>
<dbReference type="GO" id="GO:0016874">
    <property type="term" value="F:ligase activity"/>
    <property type="evidence" value="ECO:0007669"/>
    <property type="project" value="UniProtKB-KW"/>
</dbReference>
<feature type="domain" description="DNA ligase D polymerase" evidence="2">
    <location>
        <begin position="32"/>
        <end position="286"/>
    </location>
</feature>
<dbReference type="PANTHER" id="PTHR42705:SF3">
    <property type="entry name" value="ATP-DEPENDENT DNA LIGASE"/>
    <property type="match status" value="1"/>
</dbReference>
<evidence type="ECO:0000313" key="3">
    <source>
        <dbReference type="EMBL" id="SDL41441.1"/>
    </source>
</evidence>
<feature type="region of interest" description="Disordered" evidence="1">
    <location>
        <begin position="306"/>
        <end position="347"/>
    </location>
</feature>
<dbReference type="PANTHER" id="PTHR42705">
    <property type="entry name" value="BIFUNCTIONAL NON-HOMOLOGOUS END JOINING PROTEIN LIGD"/>
    <property type="match status" value="1"/>
</dbReference>
<keyword evidence="3" id="KW-0436">Ligase</keyword>
<protein>
    <submittedName>
        <fullName evidence="3">DNA ligase D</fullName>
    </submittedName>
</protein>
<accession>A0A1G9JVB0</accession>
<dbReference type="RefSeq" id="WP_093250504.1">
    <property type="nucleotide sequence ID" value="NZ_FNGP01000002.1"/>
</dbReference>
<dbReference type="NCBIfam" id="TIGR02778">
    <property type="entry name" value="ligD_pol"/>
    <property type="match status" value="1"/>
</dbReference>
<evidence type="ECO:0000256" key="1">
    <source>
        <dbReference type="SAM" id="MobiDB-lite"/>
    </source>
</evidence>
<evidence type="ECO:0000313" key="4">
    <source>
        <dbReference type="Proteomes" id="UP000199475"/>
    </source>
</evidence>
<name>A0A1G9JVB0_9ACTN</name>
<dbReference type="Pfam" id="PF21686">
    <property type="entry name" value="LigD_Prim-Pol"/>
    <property type="match status" value="1"/>
</dbReference>
<dbReference type="InterPro" id="IPR052171">
    <property type="entry name" value="NHEJ_LigD"/>
</dbReference>
<proteinExistence type="predicted"/>
<sequence length="347" mass="39126">MPSKSAVELEVGGHTVRLSSPDKVYFPEPGFTKLDVAQYYLSVGDGIVRALRERPTMLHRYPDGLAGEKVHQKRIPKGAPDWVETVELFFPRYSLTADELCVTEIAQVIWAVQMTTVEFHPWNVRRADVDRPDEWRIDLDPGPDANFDRVRKVAAAAHDLLDELGIVGYPKTSGGNGIHVYVRIAPEWTFDDVRRAALAFARELERRLPEDVTTAWWRKDRDPAAVFVDYNQNARDHTMAAAYSLRGFPEATVSAPFRWDELADVEPRELTLATVPKRFAELGDLHAAIDDEAFRLDALLEWAERDEADPSLQAPPEPRTDGGAGEGKKRQQVAPGHAERVRKRGRT</sequence>